<feature type="compositionally biased region" description="Pro residues" evidence="1">
    <location>
        <begin position="376"/>
        <end position="387"/>
    </location>
</feature>
<gene>
    <name evidence="2" type="ORF">BOX15_Mlig000946g1</name>
</gene>
<feature type="compositionally biased region" description="Low complexity" evidence="1">
    <location>
        <begin position="406"/>
        <end position="416"/>
    </location>
</feature>
<proteinExistence type="predicted"/>
<evidence type="ECO:0000313" key="3">
    <source>
        <dbReference type="Proteomes" id="UP000215902"/>
    </source>
</evidence>
<feature type="region of interest" description="Disordered" evidence="1">
    <location>
        <begin position="321"/>
        <end position="427"/>
    </location>
</feature>
<dbReference type="AlphaFoldDB" id="A0A267EVY8"/>
<evidence type="ECO:0000256" key="1">
    <source>
        <dbReference type="SAM" id="MobiDB-lite"/>
    </source>
</evidence>
<feature type="compositionally biased region" description="Low complexity" evidence="1">
    <location>
        <begin position="321"/>
        <end position="332"/>
    </location>
</feature>
<accession>A0A267EVY8</accession>
<evidence type="ECO:0000313" key="2">
    <source>
        <dbReference type="EMBL" id="PAA65693.1"/>
    </source>
</evidence>
<organism evidence="2 3">
    <name type="scientific">Macrostomum lignano</name>
    <dbReference type="NCBI Taxonomy" id="282301"/>
    <lineage>
        <taxon>Eukaryota</taxon>
        <taxon>Metazoa</taxon>
        <taxon>Spiralia</taxon>
        <taxon>Lophotrochozoa</taxon>
        <taxon>Platyhelminthes</taxon>
        <taxon>Rhabditophora</taxon>
        <taxon>Macrostomorpha</taxon>
        <taxon>Macrostomida</taxon>
        <taxon>Macrostomidae</taxon>
        <taxon>Macrostomum</taxon>
    </lineage>
</organism>
<feature type="region of interest" description="Disordered" evidence="1">
    <location>
        <begin position="197"/>
        <end position="229"/>
    </location>
</feature>
<dbReference type="EMBL" id="NIVC01001628">
    <property type="protein sequence ID" value="PAA65693.1"/>
    <property type="molecule type" value="Genomic_DNA"/>
</dbReference>
<keyword evidence="3" id="KW-1185">Reference proteome</keyword>
<comment type="caution">
    <text evidence="2">The sequence shown here is derived from an EMBL/GenBank/DDBJ whole genome shotgun (WGS) entry which is preliminary data.</text>
</comment>
<feature type="compositionally biased region" description="Low complexity" evidence="1">
    <location>
        <begin position="243"/>
        <end position="259"/>
    </location>
</feature>
<feature type="compositionally biased region" description="Pro residues" evidence="1">
    <location>
        <begin position="201"/>
        <end position="213"/>
    </location>
</feature>
<name>A0A267EVY8_9PLAT</name>
<sequence>FAACSQTPPCCIGMASALAAEQAAALRSLTDCTRTYLTACCSLLASLPPLAATGAVADGRSQLAARLSEALAQLPQCPGSNPSHSSDAQGNLAGNGFVEAGDSVANGNGDASLTAHGAAESWQVCWRLLQAAAAAASAMAASATAEEKACQTDEPPELPLIEEPDAEIELGVNFLTDAELDLALDLVATCRSARPDADCPPLLPPPLPPPQSLLPPSVALQTSSSSGVDKQIEDIQNTIAQQLRLQQQQAAPGQRSSAGPVRSRSPAIGACVGSGGANRAAWSADDAVTAAAAAPVATLAGSTAGAAPELEPMMRLSVAYPQHPQQQQRQLLPPFPQAGAGGGSFHPSGSSCPSLPRHCGSPGLQPPQLHQFRPASPQPQAQPPPQLPYFSLSRPRPLFAVPPPAASASADAAGVAQFGKAQSADRL</sequence>
<dbReference type="Proteomes" id="UP000215902">
    <property type="component" value="Unassembled WGS sequence"/>
</dbReference>
<feature type="region of interest" description="Disordered" evidence="1">
    <location>
        <begin position="243"/>
        <end position="265"/>
    </location>
</feature>
<feature type="compositionally biased region" description="Polar residues" evidence="1">
    <location>
        <begin position="219"/>
        <end position="229"/>
    </location>
</feature>
<reference evidence="2 3" key="1">
    <citation type="submission" date="2017-06" db="EMBL/GenBank/DDBJ databases">
        <title>A platform for efficient transgenesis in Macrostomum lignano, a flatworm model organism for stem cell research.</title>
        <authorList>
            <person name="Berezikov E."/>
        </authorList>
    </citation>
    <scope>NUCLEOTIDE SEQUENCE [LARGE SCALE GENOMIC DNA]</scope>
    <source>
        <strain evidence="2">DV1</strain>
        <tissue evidence="2">Whole organism</tissue>
    </source>
</reference>
<feature type="non-terminal residue" evidence="2">
    <location>
        <position position="1"/>
    </location>
</feature>
<protein>
    <submittedName>
        <fullName evidence="2">Uncharacterized protein</fullName>
    </submittedName>
</protein>